<keyword evidence="1" id="KW-0732">Signal</keyword>
<accession>D7CK61</accession>
<protein>
    <submittedName>
        <fullName evidence="3">Peptidase M23</fullName>
    </submittedName>
</protein>
<dbReference type="InterPro" id="IPR011055">
    <property type="entry name" value="Dup_hybrid_motif"/>
</dbReference>
<dbReference type="OrthoDB" id="9814460at2"/>
<dbReference type="SUPFAM" id="SSF51261">
    <property type="entry name" value="Duplicated hybrid motif"/>
    <property type="match status" value="1"/>
</dbReference>
<dbReference type="STRING" id="643648.Slip_2305"/>
<sequence>MFPKAGKLALVLALVISLAPGRAQAWITRDDFVPCVRSGTSAADSETRLHRVARGETLWGIARNLGIDVEVLMAMNGLDDNSLLLEGQLIKIPYRQSRLHRVKTGETVWKIARMYQADVNEILNANRITRPERLRAGTVLLIPGSKPYPVVAPTSRGFLTSALSWPLVGTITSKFGGRKSGFHHGVDIAAKKGTPIRAADAGEVIFAGWKPVYGQTVIIKHPGNKTTLYGHASKIKVKKGQKVRRGQVIAEVGSSGVSTGPHLHFEVRVDDEVKNPLLFLSR</sequence>
<dbReference type="eggNOG" id="COG1388">
    <property type="taxonomic scope" value="Bacteria"/>
</dbReference>
<dbReference type="CDD" id="cd00118">
    <property type="entry name" value="LysM"/>
    <property type="match status" value="2"/>
</dbReference>
<dbReference type="Pfam" id="PF01476">
    <property type="entry name" value="LysM"/>
    <property type="match status" value="2"/>
</dbReference>
<reference evidence="4" key="1">
    <citation type="journal article" date="2010" name="Stand. Genomic Sci.">
        <title>Complete genome sequence of Syntrophothermus lipocalidus type strain (TGB-C1T).</title>
        <authorList>
            <consortium name="US DOE Joint Genome Institute (JGI-PGF)"/>
            <person name="Djao O."/>
            <person name="Zhang X."/>
            <person name="Lucas S."/>
            <person name="Lapidus A."/>
            <person name="Glavina Del Rio T."/>
            <person name="Nolan M."/>
            <person name="Tice H."/>
            <person name="Cheng J."/>
            <person name="Han C."/>
            <person name="Tapia R."/>
            <person name="Goodwin L."/>
            <person name="Pitluck S."/>
            <person name="Liolios K."/>
            <person name="Ivanova N."/>
            <person name="Mavromatis K."/>
            <person name="Mikhailova N."/>
            <person name="Ovchinnikova G."/>
            <person name="Pati A."/>
            <person name="Brambilla E."/>
            <person name="Chen A."/>
            <person name="Palaniappan K."/>
            <person name="Land M."/>
            <person name="Hauser L."/>
            <person name="Chang Y."/>
            <person name="Jeffries C."/>
            <person name="Rohde M."/>
            <person name="Sikorski J."/>
            <person name="Spring S."/>
            <person name="Goker M."/>
            <person name="Detter J."/>
            <person name="Woyke T."/>
            <person name="Bristow J."/>
            <person name="Eisen J."/>
            <person name="Markowitz V."/>
            <person name="Hugenholtz P."/>
            <person name="Kyrpides N."/>
            <person name="Klenk H."/>
        </authorList>
    </citation>
    <scope>NUCLEOTIDE SEQUENCE [LARGE SCALE GENOMIC DNA]</scope>
    <source>
        <strain evidence="4">DSM 12680 / TGB-C1</strain>
    </source>
</reference>
<dbReference type="KEGG" id="slp:Slip_2305"/>
<dbReference type="PANTHER" id="PTHR21666">
    <property type="entry name" value="PEPTIDASE-RELATED"/>
    <property type="match status" value="1"/>
</dbReference>
<reference evidence="3 4" key="2">
    <citation type="journal article" date="2010" name="Stand. Genomic Sci.">
        <title>Complete genome sequence of Syntrophothermus lipocalidus type strain (TGB-C1).</title>
        <authorList>
            <person name="Djao O.D."/>
            <person name="Zhang X."/>
            <person name="Lucas S."/>
            <person name="Lapidus A."/>
            <person name="Del Rio T.G."/>
            <person name="Nolan M."/>
            <person name="Tice H."/>
            <person name="Cheng J.F."/>
            <person name="Han C."/>
            <person name="Tapia R."/>
            <person name="Goodwin L."/>
            <person name="Pitluck S."/>
            <person name="Liolios K."/>
            <person name="Ivanova N."/>
            <person name="Mavromatis K."/>
            <person name="Mikhailova N."/>
            <person name="Ovchinnikova G."/>
            <person name="Pati A."/>
            <person name="Brambilla E."/>
            <person name="Chen A."/>
            <person name="Palaniappan K."/>
            <person name="Land M."/>
            <person name="Hauser L."/>
            <person name="Chang Y.J."/>
            <person name="Jeffries C.D."/>
            <person name="Rohde M."/>
            <person name="Sikorski J."/>
            <person name="Spring S."/>
            <person name="Goker M."/>
            <person name="Detter J.C."/>
            <person name="Woyke T."/>
            <person name="Bristow J."/>
            <person name="Eisen J.A."/>
            <person name="Markowitz V."/>
            <person name="Hugenholtz P."/>
            <person name="Kyrpides N.C."/>
            <person name="Klenk H.P."/>
        </authorList>
    </citation>
    <scope>NUCLEOTIDE SEQUENCE [LARGE SCALE GENOMIC DNA]</scope>
    <source>
        <strain evidence="4">DSM 12680 / TGB-C1</strain>
    </source>
</reference>
<organism evidence="3 4">
    <name type="scientific">Syntrophothermus lipocalidus (strain DSM 12680 / TGB-C1)</name>
    <dbReference type="NCBI Taxonomy" id="643648"/>
    <lineage>
        <taxon>Bacteria</taxon>
        <taxon>Bacillati</taxon>
        <taxon>Bacillota</taxon>
        <taxon>Clostridia</taxon>
        <taxon>Eubacteriales</taxon>
        <taxon>Syntrophomonadaceae</taxon>
        <taxon>Syntrophothermus</taxon>
    </lineage>
</organism>
<dbReference type="Gene3D" id="3.10.350.10">
    <property type="entry name" value="LysM domain"/>
    <property type="match status" value="2"/>
</dbReference>
<keyword evidence="4" id="KW-1185">Reference proteome</keyword>
<dbReference type="Gene3D" id="2.70.70.10">
    <property type="entry name" value="Glucose Permease (Domain IIA)"/>
    <property type="match status" value="1"/>
</dbReference>
<evidence type="ECO:0000256" key="1">
    <source>
        <dbReference type="SAM" id="SignalP"/>
    </source>
</evidence>
<feature type="domain" description="LysM" evidence="2">
    <location>
        <begin position="98"/>
        <end position="142"/>
    </location>
</feature>
<dbReference type="Pfam" id="PF01551">
    <property type="entry name" value="Peptidase_M23"/>
    <property type="match status" value="1"/>
</dbReference>
<feature type="signal peptide" evidence="1">
    <location>
        <begin position="1"/>
        <end position="25"/>
    </location>
</feature>
<name>D7CK61_SYNLT</name>
<dbReference type="EMBL" id="CP002048">
    <property type="protein sequence ID" value="ADI03045.1"/>
    <property type="molecule type" value="Genomic_DNA"/>
</dbReference>
<dbReference type="InterPro" id="IPR050570">
    <property type="entry name" value="Cell_wall_metabolism_enzyme"/>
</dbReference>
<dbReference type="GO" id="GO:0004222">
    <property type="term" value="F:metalloendopeptidase activity"/>
    <property type="evidence" value="ECO:0007669"/>
    <property type="project" value="TreeGrafter"/>
</dbReference>
<dbReference type="HOGENOM" id="CLU_029425_7_3_9"/>
<dbReference type="SMART" id="SM00257">
    <property type="entry name" value="LysM"/>
    <property type="match status" value="2"/>
</dbReference>
<gene>
    <name evidence="3" type="ordered locus">Slip_2305</name>
</gene>
<dbReference type="PROSITE" id="PS51782">
    <property type="entry name" value="LYSM"/>
    <property type="match status" value="2"/>
</dbReference>
<evidence type="ECO:0000259" key="2">
    <source>
        <dbReference type="PROSITE" id="PS51782"/>
    </source>
</evidence>
<evidence type="ECO:0000313" key="3">
    <source>
        <dbReference type="EMBL" id="ADI03045.1"/>
    </source>
</evidence>
<dbReference type="RefSeq" id="WP_013176447.1">
    <property type="nucleotide sequence ID" value="NC_014220.1"/>
</dbReference>
<dbReference type="CDD" id="cd12797">
    <property type="entry name" value="M23_peptidase"/>
    <property type="match status" value="1"/>
</dbReference>
<dbReference type="InterPro" id="IPR016047">
    <property type="entry name" value="M23ase_b-sheet_dom"/>
</dbReference>
<dbReference type="InterPro" id="IPR036779">
    <property type="entry name" value="LysM_dom_sf"/>
</dbReference>
<dbReference type="CAZy" id="CBM50">
    <property type="family name" value="Carbohydrate-Binding Module Family 50"/>
</dbReference>
<dbReference type="InterPro" id="IPR018392">
    <property type="entry name" value="LysM"/>
</dbReference>
<dbReference type="Proteomes" id="UP000000378">
    <property type="component" value="Chromosome"/>
</dbReference>
<feature type="chain" id="PRO_5003094018" evidence="1">
    <location>
        <begin position="26"/>
        <end position="282"/>
    </location>
</feature>
<dbReference type="eggNOG" id="COG0739">
    <property type="taxonomic scope" value="Bacteria"/>
</dbReference>
<evidence type="ECO:0000313" key="4">
    <source>
        <dbReference type="Proteomes" id="UP000000378"/>
    </source>
</evidence>
<dbReference type="AlphaFoldDB" id="D7CK61"/>
<feature type="domain" description="LysM" evidence="2">
    <location>
        <begin position="48"/>
        <end position="92"/>
    </location>
</feature>
<dbReference type="PANTHER" id="PTHR21666:SF270">
    <property type="entry name" value="MUREIN HYDROLASE ACTIVATOR ENVC"/>
    <property type="match status" value="1"/>
</dbReference>
<proteinExistence type="predicted"/>